<feature type="transmembrane region" description="Helical" evidence="1">
    <location>
        <begin position="20"/>
        <end position="40"/>
    </location>
</feature>
<sequence>MVLHVDPWFCQSQITVIRGLANAIALLVFCMDMVTVTMWMEVDLVWRIWGFLLSHGWWIMVWCGDVFVVRGDVMVEVVVFLLVNVVAALRIFWVGIVVVVC</sequence>
<gene>
    <name evidence="2" type="ORF">OLEA9_A083866</name>
</gene>
<keyword evidence="3" id="KW-1185">Reference proteome</keyword>
<evidence type="ECO:0008006" key="4">
    <source>
        <dbReference type="Google" id="ProtNLM"/>
    </source>
</evidence>
<feature type="transmembrane region" description="Helical" evidence="1">
    <location>
        <begin position="46"/>
        <end position="68"/>
    </location>
</feature>
<comment type="caution">
    <text evidence="2">The sequence shown here is derived from an EMBL/GenBank/DDBJ whole genome shotgun (WGS) entry which is preliminary data.</text>
</comment>
<keyword evidence="1" id="KW-1133">Transmembrane helix</keyword>
<keyword evidence="1" id="KW-0812">Transmembrane</keyword>
<evidence type="ECO:0000313" key="3">
    <source>
        <dbReference type="Proteomes" id="UP000594638"/>
    </source>
</evidence>
<reference evidence="2 3" key="1">
    <citation type="submission" date="2019-12" db="EMBL/GenBank/DDBJ databases">
        <authorList>
            <person name="Alioto T."/>
            <person name="Alioto T."/>
            <person name="Gomez Garrido J."/>
        </authorList>
    </citation>
    <scope>NUCLEOTIDE SEQUENCE [LARGE SCALE GENOMIC DNA]</scope>
</reference>
<accession>A0A8S0SP82</accession>
<organism evidence="2 3">
    <name type="scientific">Olea europaea subsp. europaea</name>
    <dbReference type="NCBI Taxonomy" id="158383"/>
    <lineage>
        <taxon>Eukaryota</taxon>
        <taxon>Viridiplantae</taxon>
        <taxon>Streptophyta</taxon>
        <taxon>Embryophyta</taxon>
        <taxon>Tracheophyta</taxon>
        <taxon>Spermatophyta</taxon>
        <taxon>Magnoliopsida</taxon>
        <taxon>eudicotyledons</taxon>
        <taxon>Gunneridae</taxon>
        <taxon>Pentapetalae</taxon>
        <taxon>asterids</taxon>
        <taxon>lamiids</taxon>
        <taxon>Lamiales</taxon>
        <taxon>Oleaceae</taxon>
        <taxon>Oleeae</taxon>
        <taxon>Olea</taxon>
    </lineage>
</organism>
<dbReference type="Gramene" id="OE9A083866T1">
    <property type="protein sequence ID" value="OE9A083866C1"/>
    <property type="gene ID" value="OE9A083866"/>
</dbReference>
<protein>
    <recommendedName>
        <fullName evidence="4">Transmembrane protein</fullName>
    </recommendedName>
</protein>
<dbReference type="EMBL" id="CACTIH010005449">
    <property type="protein sequence ID" value="CAA2993408.1"/>
    <property type="molecule type" value="Genomic_DNA"/>
</dbReference>
<evidence type="ECO:0000256" key="1">
    <source>
        <dbReference type="SAM" id="Phobius"/>
    </source>
</evidence>
<dbReference type="Proteomes" id="UP000594638">
    <property type="component" value="Unassembled WGS sequence"/>
</dbReference>
<dbReference type="AlphaFoldDB" id="A0A8S0SP82"/>
<evidence type="ECO:0000313" key="2">
    <source>
        <dbReference type="EMBL" id="CAA2993408.1"/>
    </source>
</evidence>
<proteinExistence type="predicted"/>
<name>A0A8S0SP82_OLEEU</name>
<feature type="transmembrane region" description="Helical" evidence="1">
    <location>
        <begin position="77"/>
        <end position="100"/>
    </location>
</feature>
<keyword evidence="1" id="KW-0472">Membrane</keyword>